<comment type="caution">
    <text evidence="1">The sequence shown here is derived from an EMBL/GenBank/DDBJ whole genome shotgun (WGS) entry which is preliminary data.</text>
</comment>
<dbReference type="RefSeq" id="WP_065989052.1">
    <property type="nucleotide sequence ID" value="NZ_MDEN01000062.1"/>
</dbReference>
<dbReference type="AlphaFoldDB" id="A0A1C2E0L3"/>
<dbReference type="EMBL" id="MDEN01000062">
    <property type="protein sequence ID" value="OCX20574.1"/>
    <property type="molecule type" value="Genomic_DNA"/>
</dbReference>
<reference evidence="1 2" key="1">
    <citation type="submission" date="2016-08" db="EMBL/GenBank/DDBJ databases">
        <title>Whole genome sequence of Pseudomonas graminis strain UASWS1507, a potential biological control agent for agriculture.</title>
        <authorList>
            <person name="Crovadore J."/>
            <person name="Calmin G."/>
            <person name="Chablais R."/>
            <person name="Cochard B."/>
            <person name="Lefort F."/>
        </authorList>
    </citation>
    <scope>NUCLEOTIDE SEQUENCE [LARGE SCALE GENOMIC DNA]</scope>
    <source>
        <strain evidence="1 2">UASWS1507</strain>
    </source>
</reference>
<name>A0A1C2E0L3_9PSED</name>
<evidence type="ECO:0000313" key="1">
    <source>
        <dbReference type="EMBL" id="OCX20574.1"/>
    </source>
</evidence>
<gene>
    <name evidence="1" type="ORF">BBI10_13635</name>
</gene>
<dbReference type="OrthoDB" id="6956709at2"/>
<evidence type="ECO:0000313" key="2">
    <source>
        <dbReference type="Proteomes" id="UP000095143"/>
    </source>
</evidence>
<dbReference type="InterPro" id="IPR049457">
    <property type="entry name" value="Emfourin"/>
</dbReference>
<dbReference type="Proteomes" id="UP000095143">
    <property type="component" value="Unassembled WGS sequence"/>
</dbReference>
<accession>A0A1C2E0L3</accession>
<proteinExistence type="predicted"/>
<sequence length="101" mass="11179">MRISFSESGGVAFFPGLNKPNTIEVDALPEPDQRELRQLVDASEFFALPEGRRPARALRGMQHYTLTISEGDRERTVCVPAPVESGPLQGLMQCVRRHVSG</sequence>
<protein>
    <submittedName>
        <fullName evidence="1">Uncharacterized protein</fullName>
    </submittedName>
</protein>
<dbReference type="Pfam" id="PF20242">
    <property type="entry name" value="Emfourin"/>
    <property type="match status" value="1"/>
</dbReference>
<organism evidence="1 2">
    <name type="scientific">Pseudomonas graminis</name>
    <dbReference type="NCBI Taxonomy" id="158627"/>
    <lineage>
        <taxon>Bacteria</taxon>
        <taxon>Pseudomonadati</taxon>
        <taxon>Pseudomonadota</taxon>
        <taxon>Gammaproteobacteria</taxon>
        <taxon>Pseudomonadales</taxon>
        <taxon>Pseudomonadaceae</taxon>
        <taxon>Pseudomonas</taxon>
    </lineage>
</organism>